<evidence type="ECO:0000259" key="7">
    <source>
        <dbReference type="Pfam" id="PF14322"/>
    </source>
</evidence>
<comment type="caution">
    <text evidence="8">The sequence shown here is derived from an EMBL/GenBank/DDBJ whole genome shotgun (WGS) entry which is preliminary data.</text>
</comment>
<evidence type="ECO:0000259" key="6">
    <source>
        <dbReference type="Pfam" id="PF07980"/>
    </source>
</evidence>
<evidence type="ECO:0000256" key="5">
    <source>
        <dbReference type="ARBA" id="ARBA00023237"/>
    </source>
</evidence>
<dbReference type="InterPro" id="IPR012944">
    <property type="entry name" value="SusD_RagB_dom"/>
</dbReference>
<sequence>MKTNYIYMFAGLWLMVALTSCKEFLNTKPLNIISDEDVFKDESLILSYLATLYDALPMDNFGNAMLGPNESIGGTGSGGDFWGYNHIRRVNALLEKLPASPLNENLKTTLIGEAKFLRAYYYFGMVKRYGGVPIIKSVQQYTGEGDISVYQVPRDEEVDVYNFIYEDLAEAATLLPETNSKGRATKFSALALQSRAMLYAGSSAKYAPVQLNGLVGIPESEQNRFWQSAFDAAEAIINSRNFSLYQQQTDLAENFAQLFLDDSNPEAIFIRYYSYPEKTHNYDRDVIPFGVRGPDGYGSGSTPVLEFVEQFELKDGSPGALKIGTPNAPVFYDHPMDLFADHDPRLLGTVILPASLWRGEEIDIQAGLFDQGVKIESGDPNVRYNPATKRIDANGTIKVVGSSGFGSEKTQTGFYLRKYLDNTLARANVRTNGSSQHWIALRYGEVLLNYAEAAIELGKIAEAKEAMNEIRSRAGISVLTDEEVTLDRVRHERVIELGFESHSLWDYKRWRLTDRLYNNSTVGALKCYFDIQANAYRFETSTVPNAFKTFVPTSYYTAIPASELTANPNLIQNPGY</sequence>
<dbReference type="Pfam" id="PF14322">
    <property type="entry name" value="SusD-like_3"/>
    <property type="match status" value="1"/>
</dbReference>
<dbReference type="Gene3D" id="1.25.40.390">
    <property type="match status" value="1"/>
</dbReference>
<name>A0ABQ1L5H7_9SPHI</name>
<reference evidence="9" key="1">
    <citation type="journal article" date="2019" name="Int. J. Syst. Evol. Microbiol.">
        <title>The Global Catalogue of Microorganisms (GCM) 10K type strain sequencing project: providing services to taxonomists for standard genome sequencing and annotation.</title>
        <authorList>
            <consortium name="The Broad Institute Genomics Platform"/>
            <consortium name="The Broad Institute Genome Sequencing Center for Infectious Disease"/>
            <person name="Wu L."/>
            <person name="Ma J."/>
        </authorList>
    </citation>
    <scope>NUCLEOTIDE SEQUENCE [LARGE SCALE GENOMIC DNA]</scope>
    <source>
        <strain evidence="9">CGMCC 1.15342</strain>
    </source>
</reference>
<evidence type="ECO:0000256" key="2">
    <source>
        <dbReference type="ARBA" id="ARBA00006275"/>
    </source>
</evidence>
<accession>A0ABQ1L5H7</accession>
<keyword evidence="4" id="KW-0472">Membrane</keyword>
<evidence type="ECO:0000313" key="8">
    <source>
        <dbReference type="EMBL" id="GGC16832.1"/>
    </source>
</evidence>
<dbReference type="Pfam" id="PF07980">
    <property type="entry name" value="SusD_RagB"/>
    <property type="match status" value="1"/>
</dbReference>
<dbReference type="SUPFAM" id="SSF48452">
    <property type="entry name" value="TPR-like"/>
    <property type="match status" value="1"/>
</dbReference>
<comment type="similarity">
    <text evidence="2">Belongs to the SusD family.</text>
</comment>
<dbReference type="Proteomes" id="UP000597338">
    <property type="component" value="Unassembled WGS sequence"/>
</dbReference>
<organism evidence="8 9">
    <name type="scientific">Parapedobacter defluvii</name>
    <dbReference type="NCBI Taxonomy" id="2045106"/>
    <lineage>
        <taxon>Bacteria</taxon>
        <taxon>Pseudomonadati</taxon>
        <taxon>Bacteroidota</taxon>
        <taxon>Sphingobacteriia</taxon>
        <taxon>Sphingobacteriales</taxon>
        <taxon>Sphingobacteriaceae</taxon>
        <taxon>Parapedobacter</taxon>
    </lineage>
</organism>
<feature type="domain" description="SusD-like N-terminal" evidence="7">
    <location>
        <begin position="83"/>
        <end position="198"/>
    </location>
</feature>
<dbReference type="EMBL" id="BMIK01000001">
    <property type="protein sequence ID" value="GGC16832.1"/>
    <property type="molecule type" value="Genomic_DNA"/>
</dbReference>
<gene>
    <name evidence="8" type="ORF">GCM10011386_05830</name>
</gene>
<evidence type="ECO:0000256" key="3">
    <source>
        <dbReference type="ARBA" id="ARBA00022729"/>
    </source>
</evidence>
<keyword evidence="3" id="KW-0732">Signal</keyword>
<comment type="subcellular location">
    <subcellularLocation>
        <location evidence="1">Cell outer membrane</location>
    </subcellularLocation>
</comment>
<keyword evidence="9" id="KW-1185">Reference proteome</keyword>
<proteinExistence type="inferred from homology"/>
<evidence type="ECO:0000256" key="1">
    <source>
        <dbReference type="ARBA" id="ARBA00004442"/>
    </source>
</evidence>
<evidence type="ECO:0000313" key="9">
    <source>
        <dbReference type="Proteomes" id="UP000597338"/>
    </source>
</evidence>
<dbReference type="InterPro" id="IPR033985">
    <property type="entry name" value="SusD-like_N"/>
</dbReference>
<protein>
    <submittedName>
        <fullName evidence="8">Membrane protein</fullName>
    </submittedName>
</protein>
<dbReference type="RefSeq" id="WP_188747174.1">
    <property type="nucleotide sequence ID" value="NZ_BMIK01000001.1"/>
</dbReference>
<dbReference type="InterPro" id="IPR011990">
    <property type="entry name" value="TPR-like_helical_dom_sf"/>
</dbReference>
<feature type="domain" description="RagB/SusD" evidence="6">
    <location>
        <begin position="265"/>
        <end position="576"/>
    </location>
</feature>
<keyword evidence="5" id="KW-0998">Cell outer membrane</keyword>
<dbReference type="PROSITE" id="PS51257">
    <property type="entry name" value="PROKAR_LIPOPROTEIN"/>
    <property type="match status" value="1"/>
</dbReference>
<evidence type="ECO:0000256" key="4">
    <source>
        <dbReference type="ARBA" id="ARBA00023136"/>
    </source>
</evidence>